<evidence type="ECO:0000313" key="1">
    <source>
        <dbReference type="EMBL" id="GJM62571.1"/>
    </source>
</evidence>
<reference evidence="1 2" key="1">
    <citation type="submission" date="2021-12" db="EMBL/GenBank/DDBJ databases">
        <title>Genome sequencing of bacteria with rrn-lacking chromosome and rrn-plasmid.</title>
        <authorList>
            <person name="Anda M."/>
            <person name="Iwasaki W."/>
        </authorList>
    </citation>
    <scope>NUCLEOTIDE SEQUENCE [LARGE SCALE GENOMIC DNA]</scope>
    <source>
        <strain evidence="1 2">NBRC 15940</strain>
    </source>
</reference>
<organism evidence="1 2">
    <name type="scientific">Persicobacter diffluens</name>
    <dbReference type="NCBI Taxonomy" id="981"/>
    <lineage>
        <taxon>Bacteria</taxon>
        <taxon>Pseudomonadati</taxon>
        <taxon>Bacteroidota</taxon>
        <taxon>Cytophagia</taxon>
        <taxon>Cytophagales</taxon>
        <taxon>Persicobacteraceae</taxon>
        <taxon>Persicobacter</taxon>
    </lineage>
</organism>
<accession>A0AAN4VYU1</accession>
<dbReference type="AlphaFoldDB" id="A0AAN4VYU1"/>
<evidence type="ECO:0000313" key="2">
    <source>
        <dbReference type="Proteomes" id="UP001310022"/>
    </source>
</evidence>
<sequence>MKPIHIIIAFLLIPLSSYGQTHQMGFNFEGGVSYGLHQINTDNSAIKVNPGSSFQLNLHTTYFISPYIGVGSGVSFGWNNAQLSLEGYQEDVPAVDSEGEAYILQITAQSLEDHVRISNLSIPVFLSLAYPISDGNISLFGNLGVTFNLPMATNYQLKNGTVTSRGWYPQYELILKDIPAHGLHENRDNWNYKSDLETQAHFNALLELGLKYKIPGASVMSLSIFAQKGLTAFHQNELEMVDEDGAFPLMNEVEQYNGIINQSTKSTSLIYGIKIGVNFPASSL</sequence>
<protein>
    <recommendedName>
        <fullName evidence="3">Outer membrane protein beta-barrel domain-containing protein</fullName>
    </recommendedName>
</protein>
<dbReference type="Proteomes" id="UP001310022">
    <property type="component" value="Unassembled WGS sequence"/>
</dbReference>
<name>A0AAN4VYU1_9BACT</name>
<comment type="caution">
    <text evidence="1">The sequence shown here is derived from an EMBL/GenBank/DDBJ whole genome shotgun (WGS) entry which is preliminary data.</text>
</comment>
<dbReference type="RefSeq" id="WP_338237839.1">
    <property type="nucleotide sequence ID" value="NZ_BQKE01000002.1"/>
</dbReference>
<dbReference type="EMBL" id="BQKE01000002">
    <property type="protein sequence ID" value="GJM62571.1"/>
    <property type="molecule type" value="Genomic_DNA"/>
</dbReference>
<proteinExistence type="predicted"/>
<evidence type="ECO:0008006" key="3">
    <source>
        <dbReference type="Google" id="ProtNLM"/>
    </source>
</evidence>
<keyword evidence="2" id="KW-1185">Reference proteome</keyword>
<gene>
    <name evidence="1" type="ORF">PEDI_31230</name>
</gene>